<evidence type="ECO:0000313" key="3">
    <source>
        <dbReference type="Proteomes" id="UP000281553"/>
    </source>
</evidence>
<organism evidence="2 3">
    <name type="scientific">Dibothriocephalus latus</name>
    <name type="common">Fish tapeworm</name>
    <name type="synonym">Diphyllobothrium latum</name>
    <dbReference type="NCBI Taxonomy" id="60516"/>
    <lineage>
        <taxon>Eukaryota</taxon>
        <taxon>Metazoa</taxon>
        <taxon>Spiralia</taxon>
        <taxon>Lophotrochozoa</taxon>
        <taxon>Platyhelminthes</taxon>
        <taxon>Cestoda</taxon>
        <taxon>Eucestoda</taxon>
        <taxon>Diphyllobothriidea</taxon>
        <taxon>Diphyllobothriidae</taxon>
        <taxon>Dibothriocephalus</taxon>
    </lineage>
</organism>
<proteinExistence type="predicted"/>
<evidence type="ECO:0000313" key="2">
    <source>
        <dbReference type="EMBL" id="VDN16887.1"/>
    </source>
</evidence>
<feature type="compositionally biased region" description="Low complexity" evidence="1">
    <location>
        <begin position="105"/>
        <end position="129"/>
    </location>
</feature>
<gene>
    <name evidence="2" type="ORF">DILT_LOCUS12718</name>
</gene>
<evidence type="ECO:0000256" key="1">
    <source>
        <dbReference type="SAM" id="MobiDB-lite"/>
    </source>
</evidence>
<dbReference type="AlphaFoldDB" id="A0A3P7LZ31"/>
<feature type="region of interest" description="Disordered" evidence="1">
    <location>
        <begin position="105"/>
        <end position="145"/>
    </location>
</feature>
<accession>A0A3P7LZ31</accession>
<reference evidence="2 3" key="1">
    <citation type="submission" date="2018-11" db="EMBL/GenBank/DDBJ databases">
        <authorList>
            <consortium name="Pathogen Informatics"/>
        </authorList>
    </citation>
    <scope>NUCLEOTIDE SEQUENCE [LARGE SCALE GENOMIC DNA]</scope>
</reference>
<name>A0A3P7LZ31_DIBLA</name>
<dbReference type="EMBL" id="UYRU01067481">
    <property type="protein sequence ID" value="VDN16887.1"/>
    <property type="molecule type" value="Genomic_DNA"/>
</dbReference>
<dbReference type="OrthoDB" id="10559294at2759"/>
<keyword evidence="3" id="KW-1185">Reference proteome</keyword>
<sequence>MEINKPLIVPDIYLLQGTNIDGSIIEVTWAKPADKGDPVRPQSSRSSKQLMDWSFNNDLTNAGNLFLDPATAMFAGSAPGAPFILPPMANDAVSNVGQLLLPNSSSSSFRLGSSRSGRRNAAGGRSAAAQRERKHPVEVSSKSLL</sequence>
<protein>
    <submittedName>
        <fullName evidence="2">Uncharacterized protein</fullName>
    </submittedName>
</protein>
<dbReference type="Proteomes" id="UP000281553">
    <property type="component" value="Unassembled WGS sequence"/>
</dbReference>